<dbReference type="GO" id="GO:0016020">
    <property type="term" value="C:membrane"/>
    <property type="evidence" value="ECO:0007669"/>
    <property type="project" value="UniProtKB-SubCell"/>
</dbReference>
<organism evidence="11 12">
    <name type="scientific">Candida viswanathii</name>
    <dbReference type="NCBI Taxonomy" id="5486"/>
    <lineage>
        <taxon>Eukaryota</taxon>
        <taxon>Fungi</taxon>
        <taxon>Dikarya</taxon>
        <taxon>Ascomycota</taxon>
        <taxon>Saccharomycotina</taxon>
        <taxon>Pichiomycetes</taxon>
        <taxon>Debaryomycetaceae</taxon>
        <taxon>Candida/Lodderomyces clade</taxon>
        <taxon>Candida</taxon>
    </lineage>
</organism>
<keyword evidence="7" id="KW-1133">Transmembrane helix</keyword>
<evidence type="ECO:0000256" key="5">
    <source>
        <dbReference type="ARBA" id="ARBA00022692"/>
    </source>
</evidence>
<dbReference type="GO" id="GO:0000030">
    <property type="term" value="F:mannosyltransferase activity"/>
    <property type="evidence" value="ECO:0007669"/>
    <property type="project" value="InterPro"/>
</dbReference>
<keyword evidence="5" id="KW-0812">Transmembrane</keyword>
<dbReference type="Proteomes" id="UP000253472">
    <property type="component" value="Unassembled WGS sequence"/>
</dbReference>
<dbReference type="GO" id="GO:0071555">
    <property type="term" value="P:cell wall organization"/>
    <property type="evidence" value="ECO:0007669"/>
    <property type="project" value="UniProtKB-KW"/>
</dbReference>
<evidence type="ECO:0000256" key="8">
    <source>
        <dbReference type="ARBA" id="ARBA00023136"/>
    </source>
</evidence>
<evidence type="ECO:0000313" key="12">
    <source>
        <dbReference type="Proteomes" id="UP000253472"/>
    </source>
</evidence>
<dbReference type="EMBL" id="QLNQ01000001">
    <property type="protein sequence ID" value="RCK67381.1"/>
    <property type="molecule type" value="Genomic_DNA"/>
</dbReference>
<comment type="caution">
    <text evidence="11">The sequence shown here is derived from an EMBL/GenBank/DDBJ whole genome shotgun (WGS) entry which is preliminary data.</text>
</comment>
<reference evidence="11 12" key="1">
    <citation type="submission" date="2018-06" db="EMBL/GenBank/DDBJ databases">
        <title>Whole genome sequencing of Candida tropicalis (genome annotated by CSBL at Korea University).</title>
        <authorList>
            <person name="Ahn J."/>
        </authorList>
    </citation>
    <scope>NUCLEOTIDE SEQUENCE [LARGE SCALE GENOMIC DNA]</scope>
    <source>
        <strain evidence="11 12">ATCC 20962</strain>
    </source>
</reference>
<proteinExistence type="inferred from homology"/>
<evidence type="ECO:0000256" key="7">
    <source>
        <dbReference type="ARBA" id="ARBA00022989"/>
    </source>
</evidence>
<name>A0A367YQU1_9ASCO</name>
<evidence type="ECO:0000256" key="3">
    <source>
        <dbReference type="ARBA" id="ARBA00022676"/>
    </source>
</evidence>
<keyword evidence="3 11" id="KW-0328">Glycosyltransferase</keyword>
<keyword evidence="12" id="KW-1185">Reference proteome</keyword>
<evidence type="ECO:0000256" key="9">
    <source>
        <dbReference type="ARBA" id="ARBA00023316"/>
    </source>
</evidence>
<keyword evidence="6" id="KW-0735">Signal-anchor</keyword>
<evidence type="ECO:0000256" key="2">
    <source>
        <dbReference type="ARBA" id="ARBA00009486"/>
    </source>
</evidence>
<evidence type="ECO:0000313" key="11">
    <source>
        <dbReference type="EMBL" id="RCK67381.1"/>
    </source>
</evidence>
<feature type="region of interest" description="Disordered" evidence="10">
    <location>
        <begin position="51"/>
        <end position="78"/>
    </location>
</feature>
<dbReference type="AlphaFoldDB" id="A0A367YQU1"/>
<evidence type="ECO:0000256" key="10">
    <source>
        <dbReference type="SAM" id="MobiDB-lite"/>
    </source>
</evidence>
<gene>
    <name evidence="11" type="primary">RHD1_0</name>
    <name evidence="11" type="ORF">Cantr_03381</name>
</gene>
<comment type="similarity">
    <text evidence="2">Belongs to the BMT family.</text>
</comment>
<evidence type="ECO:0000256" key="6">
    <source>
        <dbReference type="ARBA" id="ARBA00022968"/>
    </source>
</evidence>
<dbReference type="Pfam" id="PF12141">
    <property type="entry name" value="BMT"/>
    <property type="match status" value="1"/>
</dbReference>
<sequence length="678" mass="78368">MAYSMRILRKLRGKKLPLTIMFLLISTSLLFVELTKYSQQKLMSQMNVEVTDKPKGGGDRNRHHIENNRNNNNDKDINGAEINKDQKIIIFPRWTPLNSVEIKSYYTDYLNLKLPANENYIIRKHDPERDGAAKEENVEKVEVEGAGIKDMDGFKKYRGEVFKLGNNKASCSTLSQYITFETSLKKNLNSNLTDVIVNFMNSKSDYFLELLPFLTEVPEQLAKGTISEHWFQMVGNSVYLKEYGVHLMVSRIMYSPLGSKNEPLFSFAYAQIFNKNWQELKNVELIVPDNTNESTKMISYPGILSIPIHHDYREVKDSYFGPEDPRVVVVRNSEGFEEPLIIYNAFHRKITDVEQTIDGYKNVKYDYFRSMFMSYLWLVQLGKRNIEETDDMEWRVYLKTKEIRVVDTPRESKEKNWTPMISYMERQLHKFDRFIYFVYKWSDLQVLKCSLDEGLCQVVYKLPSKPQKQKEGENVEVFDEEVGALRGGTPMINIRDLNIPGVNKKLPSDKEIWIGFPRAHLTMCDCSNHMYRPNLAIITKTGSHFKISHISSFMSLNVELIGWYPGQNKLCDPNVQSVFIPNGISEWIFDEGSDLMTLTFSLSDITIDMIQVRGLMTALMDEKLGIFSGGSSDDDDDDVGFNNVNINCALDSSRNYCNLMDQLDGGEMRQVKEFVDTS</sequence>
<evidence type="ECO:0000256" key="1">
    <source>
        <dbReference type="ARBA" id="ARBA00004606"/>
    </source>
</evidence>
<comment type="subcellular location">
    <subcellularLocation>
        <location evidence="1">Membrane</location>
        <topology evidence="1">Single-pass type II membrane protein</topology>
    </subcellularLocation>
</comment>
<evidence type="ECO:0000256" key="4">
    <source>
        <dbReference type="ARBA" id="ARBA00022679"/>
    </source>
</evidence>
<keyword evidence="8" id="KW-0472">Membrane</keyword>
<keyword evidence="9" id="KW-0961">Cell wall biogenesis/degradation</keyword>
<dbReference type="InterPro" id="IPR021988">
    <property type="entry name" value="BMT1"/>
</dbReference>
<protein>
    <submittedName>
        <fullName evidence="11">Beta-mannosyltransferase 2</fullName>
    </submittedName>
</protein>
<dbReference type="OrthoDB" id="3631276at2759"/>
<accession>A0A367YQU1</accession>
<dbReference type="STRING" id="5486.A0A367YQU1"/>
<keyword evidence="4 11" id="KW-0808">Transferase</keyword>